<reference evidence="2" key="1">
    <citation type="journal article" date="2019" name="Int. J. Syst. Evol. Microbiol.">
        <title>The Global Catalogue of Microorganisms (GCM) 10K type strain sequencing project: providing services to taxonomists for standard genome sequencing and annotation.</title>
        <authorList>
            <consortium name="The Broad Institute Genomics Platform"/>
            <consortium name="The Broad Institute Genome Sequencing Center for Infectious Disease"/>
            <person name="Wu L."/>
            <person name="Ma J."/>
        </authorList>
    </citation>
    <scope>NUCLEOTIDE SEQUENCE [LARGE SCALE GENOMIC DNA]</scope>
    <source>
        <strain evidence="2">JCM 17843</strain>
    </source>
</reference>
<evidence type="ECO:0008006" key="3">
    <source>
        <dbReference type="Google" id="ProtNLM"/>
    </source>
</evidence>
<evidence type="ECO:0000313" key="1">
    <source>
        <dbReference type="EMBL" id="GGO11719.1"/>
    </source>
</evidence>
<evidence type="ECO:0000313" key="2">
    <source>
        <dbReference type="Proteomes" id="UP000602381"/>
    </source>
</evidence>
<keyword evidence="2" id="KW-1185">Reference proteome</keyword>
<comment type="caution">
    <text evidence="1">The sequence shown here is derived from an EMBL/GenBank/DDBJ whole genome shotgun (WGS) entry which is preliminary data.</text>
</comment>
<proteinExistence type="predicted"/>
<name>A0ABQ2LD34_9PROT</name>
<dbReference type="Proteomes" id="UP000602381">
    <property type="component" value="Unassembled WGS sequence"/>
</dbReference>
<dbReference type="RefSeq" id="WP_188873748.1">
    <property type="nucleotide sequence ID" value="NZ_BMOV01000005.1"/>
</dbReference>
<dbReference type="EMBL" id="BMOV01000005">
    <property type="protein sequence ID" value="GGO11719.1"/>
    <property type="molecule type" value="Genomic_DNA"/>
</dbReference>
<sequence>MPYDFSLGRRLTPEQRMDAWLRGALKSHAHYQLVREPIRKQYLRLRKAKIYESGRWWRTIMQAKAQNHIQFNQDTGKFTNTFPVSDRKHADKYQEMDERLKKRILNYVHSGELIALGFVKPRRPEDYPVEVPADYWRGNHSFSNDDVHLGSLKMETVKLIPRPWIKTQFPEKIEHSEIVAADHRLKKTRRSGPDSKMALIVAAYKTLVQQGTFTPSDGNSLIAYHVREYILDNNPDIPREGRNGLSDETIRRTIQKLNSTNHN</sequence>
<accession>A0ABQ2LD34</accession>
<protein>
    <recommendedName>
        <fullName evidence="3">Integrase</fullName>
    </recommendedName>
</protein>
<organism evidence="1 2">
    <name type="scientific">Iodidimonas muriae</name>
    <dbReference type="NCBI Taxonomy" id="261467"/>
    <lineage>
        <taxon>Bacteria</taxon>
        <taxon>Pseudomonadati</taxon>
        <taxon>Pseudomonadota</taxon>
        <taxon>Alphaproteobacteria</taxon>
        <taxon>Iodidimonadales</taxon>
        <taxon>Iodidimonadaceae</taxon>
        <taxon>Iodidimonas</taxon>
    </lineage>
</organism>
<gene>
    <name evidence="1" type="ORF">GCM10007972_15740</name>
</gene>